<evidence type="ECO:0000256" key="1">
    <source>
        <dbReference type="SAM" id="MobiDB-lite"/>
    </source>
</evidence>
<accession>A0ABD6E4Q3</accession>
<keyword evidence="2" id="KW-0812">Transmembrane</keyword>
<dbReference type="Proteomes" id="UP001608902">
    <property type="component" value="Unassembled WGS sequence"/>
</dbReference>
<protein>
    <submittedName>
        <fullName evidence="3">Uncharacterized protein</fullName>
    </submittedName>
</protein>
<evidence type="ECO:0000256" key="2">
    <source>
        <dbReference type="SAM" id="Phobius"/>
    </source>
</evidence>
<feature type="region of interest" description="Disordered" evidence="1">
    <location>
        <begin position="152"/>
        <end position="176"/>
    </location>
</feature>
<evidence type="ECO:0000313" key="4">
    <source>
        <dbReference type="Proteomes" id="UP001608902"/>
    </source>
</evidence>
<comment type="caution">
    <text evidence="3">The sequence shown here is derived from an EMBL/GenBank/DDBJ whole genome shotgun (WGS) entry which is preliminary data.</text>
</comment>
<keyword evidence="4" id="KW-1185">Reference proteome</keyword>
<feature type="compositionally biased region" description="Polar residues" evidence="1">
    <location>
        <begin position="154"/>
        <end position="164"/>
    </location>
</feature>
<reference evidence="3 4" key="1">
    <citation type="submission" date="2024-08" db="EMBL/GenBank/DDBJ databases">
        <title>Gnathostoma spinigerum genome.</title>
        <authorList>
            <person name="Gonzalez-Bertolin B."/>
            <person name="Monzon S."/>
            <person name="Zaballos A."/>
            <person name="Jimenez P."/>
            <person name="Dekumyoy P."/>
            <person name="Varona S."/>
            <person name="Cuesta I."/>
            <person name="Sumanam S."/>
            <person name="Adisakwattana P."/>
            <person name="Gasser R.B."/>
            <person name="Hernandez-Gonzalez A."/>
            <person name="Young N.D."/>
            <person name="Perteguer M.J."/>
        </authorList>
    </citation>
    <scope>NUCLEOTIDE SEQUENCE [LARGE SCALE GENOMIC DNA]</scope>
    <source>
        <strain evidence="3">AL3</strain>
        <tissue evidence="3">Liver</tissue>
    </source>
</reference>
<feature type="transmembrane region" description="Helical" evidence="2">
    <location>
        <begin position="12"/>
        <end position="35"/>
    </location>
</feature>
<sequence length="212" mass="24715">MNPVVKVLLIFWMAVNIQWIVAALLATHVAGLVMLNHMTIIRAYNNYIMCGVQNGHKIINNVDKGPLTAEEQAQYQRYLWEVDKWSAELRRRIEASFPWNGPDRNKFPWNPHGEGSPGYGNPFWPFAPPPGFNERMRYPSGYFDDFYRNKRSVEPSTSSKSAQYNHRRRIRTTKPPSTYYDPYDDYYARNVGYGTGRVVPPRFPDPPPFCNY</sequence>
<gene>
    <name evidence="3" type="ORF">AB6A40_001678</name>
</gene>
<dbReference type="AlphaFoldDB" id="A0ABD6E4Q3"/>
<evidence type="ECO:0000313" key="3">
    <source>
        <dbReference type="EMBL" id="MFH4974969.1"/>
    </source>
</evidence>
<name>A0ABD6E4Q3_9BILA</name>
<keyword evidence="2" id="KW-0472">Membrane</keyword>
<organism evidence="3 4">
    <name type="scientific">Gnathostoma spinigerum</name>
    <dbReference type="NCBI Taxonomy" id="75299"/>
    <lineage>
        <taxon>Eukaryota</taxon>
        <taxon>Metazoa</taxon>
        <taxon>Ecdysozoa</taxon>
        <taxon>Nematoda</taxon>
        <taxon>Chromadorea</taxon>
        <taxon>Rhabditida</taxon>
        <taxon>Spirurina</taxon>
        <taxon>Gnathostomatomorpha</taxon>
        <taxon>Gnathostomatoidea</taxon>
        <taxon>Gnathostomatidae</taxon>
        <taxon>Gnathostoma</taxon>
    </lineage>
</organism>
<dbReference type="EMBL" id="JBGFUD010000651">
    <property type="protein sequence ID" value="MFH4974969.1"/>
    <property type="molecule type" value="Genomic_DNA"/>
</dbReference>
<proteinExistence type="predicted"/>
<keyword evidence="2" id="KW-1133">Transmembrane helix</keyword>